<evidence type="ECO:0000313" key="7">
    <source>
        <dbReference type="EMBL" id="SEJ92764.1"/>
    </source>
</evidence>
<dbReference type="AlphaFoldDB" id="A0A975WCL3"/>
<dbReference type="GO" id="GO:0055085">
    <property type="term" value="P:transmembrane transport"/>
    <property type="evidence" value="ECO:0007669"/>
    <property type="project" value="UniProtKB-ARBA"/>
</dbReference>
<keyword evidence="3" id="KW-0547">Nucleotide-binding</keyword>
<gene>
    <name evidence="7" type="ORF">SAMN04487940_11442</name>
</gene>
<comment type="similarity">
    <text evidence="1">Belongs to the ABC transporter superfamily.</text>
</comment>
<proteinExistence type="inferred from homology"/>
<dbReference type="GO" id="GO:0016887">
    <property type="term" value="F:ATP hydrolysis activity"/>
    <property type="evidence" value="ECO:0007669"/>
    <property type="project" value="InterPro"/>
</dbReference>
<dbReference type="PANTHER" id="PTHR43776">
    <property type="entry name" value="TRANSPORT ATP-BINDING PROTEIN"/>
    <property type="match status" value="1"/>
</dbReference>
<dbReference type="RefSeq" id="WP_244526541.1">
    <property type="nucleotide sequence ID" value="NZ_FNYY01000014.1"/>
</dbReference>
<dbReference type="InterPro" id="IPR003439">
    <property type="entry name" value="ABC_transporter-like_ATP-bd"/>
</dbReference>
<name>A0A975WCL3_9RHOB</name>
<evidence type="ECO:0000256" key="1">
    <source>
        <dbReference type="ARBA" id="ARBA00005417"/>
    </source>
</evidence>
<feature type="domain" description="AAA+ ATPase" evidence="6">
    <location>
        <begin position="45"/>
        <end position="150"/>
    </location>
</feature>
<protein>
    <submittedName>
        <fullName evidence="7">ABC transporter</fullName>
    </submittedName>
</protein>
<dbReference type="GeneID" id="80821501"/>
<dbReference type="Gene3D" id="3.40.50.300">
    <property type="entry name" value="P-loop containing nucleotide triphosphate hydrolases"/>
    <property type="match status" value="1"/>
</dbReference>
<dbReference type="GO" id="GO:0005524">
    <property type="term" value="F:ATP binding"/>
    <property type="evidence" value="ECO:0007669"/>
    <property type="project" value="UniProtKB-KW"/>
</dbReference>
<keyword evidence="4" id="KW-0067">ATP-binding</keyword>
<comment type="caution">
    <text evidence="7">The sequence shown here is derived from an EMBL/GenBank/DDBJ whole genome shotgun (WGS) entry which is preliminary data.</text>
</comment>
<evidence type="ECO:0000259" key="6">
    <source>
        <dbReference type="SMART" id="SM00382"/>
    </source>
</evidence>
<evidence type="ECO:0000313" key="8">
    <source>
        <dbReference type="Proteomes" id="UP000182932"/>
    </source>
</evidence>
<reference evidence="7 8" key="1">
    <citation type="submission" date="2016-10" db="EMBL/GenBank/DDBJ databases">
        <authorList>
            <person name="Varghese N."/>
            <person name="Submissions S."/>
        </authorList>
    </citation>
    <scope>NUCLEOTIDE SEQUENCE [LARGE SCALE GENOMIC DNA]</scope>
    <source>
        <strain evidence="7 8">FF3</strain>
    </source>
</reference>
<keyword evidence="2" id="KW-0813">Transport</keyword>
<dbReference type="InterPro" id="IPR003593">
    <property type="entry name" value="AAA+_ATPase"/>
</dbReference>
<dbReference type="Proteomes" id="UP000182932">
    <property type="component" value="Unassembled WGS sequence"/>
</dbReference>
<evidence type="ECO:0000256" key="3">
    <source>
        <dbReference type="ARBA" id="ARBA00022741"/>
    </source>
</evidence>
<dbReference type="SMART" id="SM00382">
    <property type="entry name" value="AAA"/>
    <property type="match status" value="1"/>
</dbReference>
<dbReference type="PANTHER" id="PTHR43776:SF7">
    <property type="entry name" value="D,D-DIPEPTIDE TRANSPORT ATP-BINDING PROTEIN DDPF-RELATED"/>
    <property type="match status" value="1"/>
</dbReference>
<evidence type="ECO:0000256" key="2">
    <source>
        <dbReference type="ARBA" id="ARBA00022448"/>
    </source>
</evidence>
<dbReference type="InterPro" id="IPR027417">
    <property type="entry name" value="P-loop_NTPase"/>
</dbReference>
<sequence length="175" mass="19099">MSDTLDAPLIEVRDLQKLFPIRSGLLGRAAGHVRAVDGISFDIRSGETLGLVGESGSGKTTVSRMLLRLLDTSAGQIRFDGHDVTALRGRDLKALRSQMQIVFQDPFGSLNPRMTARRIISEPMVIAGTMDRAARHARVDELLDRVGLPRSMADRYPHQFSGGSGSASGSRGRWR</sequence>
<keyword evidence="8" id="KW-1185">Reference proteome</keyword>
<feature type="region of interest" description="Disordered" evidence="5">
    <location>
        <begin position="154"/>
        <end position="175"/>
    </location>
</feature>
<evidence type="ECO:0000256" key="5">
    <source>
        <dbReference type="SAM" id="MobiDB-lite"/>
    </source>
</evidence>
<organism evidence="7 8">
    <name type="scientific">Marinovum algicola</name>
    <dbReference type="NCBI Taxonomy" id="42444"/>
    <lineage>
        <taxon>Bacteria</taxon>
        <taxon>Pseudomonadati</taxon>
        <taxon>Pseudomonadota</taxon>
        <taxon>Alphaproteobacteria</taxon>
        <taxon>Rhodobacterales</taxon>
        <taxon>Roseobacteraceae</taxon>
        <taxon>Marinovum</taxon>
    </lineage>
</organism>
<accession>A0A975WCL3</accession>
<dbReference type="Pfam" id="PF00005">
    <property type="entry name" value="ABC_tran"/>
    <property type="match status" value="1"/>
</dbReference>
<evidence type="ECO:0000256" key="4">
    <source>
        <dbReference type="ARBA" id="ARBA00022840"/>
    </source>
</evidence>
<dbReference type="EMBL" id="FNYY01000014">
    <property type="protein sequence ID" value="SEJ92764.1"/>
    <property type="molecule type" value="Genomic_DNA"/>
</dbReference>
<dbReference type="SUPFAM" id="SSF52540">
    <property type="entry name" value="P-loop containing nucleoside triphosphate hydrolases"/>
    <property type="match status" value="1"/>
</dbReference>
<dbReference type="InterPro" id="IPR050319">
    <property type="entry name" value="ABC_transp_ATP-bind"/>
</dbReference>